<reference evidence="1 2" key="1">
    <citation type="submission" date="2019-04" db="EMBL/GenBank/DDBJ databases">
        <authorList>
            <person name="Li M."/>
        </authorList>
    </citation>
    <scope>NUCLEOTIDE SEQUENCE [LARGE SCALE GENOMIC DNA]</scope>
    <source>
        <strain evidence="1 2">LAM1902</strain>
    </source>
</reference>
<name>A0A5R9QKN9_9PSED</name>
<accession>A0A5R9QKN9</accession>
<dbReference type="RefSeq" id="WP_138526909.1">
    <property type="nucleotide sequence ID" value="NZ_SWDV01000075.1"/>
</dbReference>
<evidence type="ECO:0000313" key="1">
    <source>
        <dbReference type="EMBL" id="TLX69805.1"/>
    </source>
</evidence>
<organism evidence="1 2">
    <name type="scientific">Pseudomonas nicosulfuronedens</name>
    <dbReference type="NCBI Taxonomy" id="2571105"/>
    <lineage>
        <taxon>Bacteria</taxon>
        <taxon>Pseudomonadati</taxon>
        <taxon>Pseudomonadota</taxon>
        <taxon>Gammaproteobacteria</taxon>
        <taxon>Pseudomonadales</taxon>
        <taxon>Pseudomonadaceae</taxon>
        <taxon>Pseudomonas</taxon>
    </lineage>
</organism>
<dbReference type="EMBL" id="SWDV01000075">
    <property type="protein sequence ID" value="TLX69805.1"/>
    <property type="molecule type" value="Genomic_DNA"/>
</dbReference>
<dbReference type="Proteomes" id="UP000306635">
    <property type="component" value="Unassembled WGS sequence"/>
</dbReference>
<keyword evidence="2" id="KW-1185">Reference proteome</keyword>
<gene>
    <name evidence="1" type="ORF">FAS41_30010</name>
</gene>
<comment type="caution">
    <text evidence="1">The sequence shown here is derived from an EMBL/GenBank/DDBJ whole genome shotgun (WGS) entry which is preliminary data.</text>
</comment>
<dbReference type="GeneID" id="300409048"/>
<dbReference type="AlphaFoldDB" id="A0A5R9QKN9"/>
<proteinExistence type="predicted"/>
<sequence>MRTYIHTLVNLLTNETKQFRCEAESFEQSIEIAEKNYPDLFLLLKPSLAKEQSNAAVNR</sequence>
<protein>
    <submittedName>
        <fullName evidence="1">Uncharacterized protein</fullName>
    </submittedName>
</protein>
<evidence type="ECO:0000313" key="2">
    <source>
        <dbReference type="Proteomes" id="UP000306635"/>
    </source>
</evidence>